<dbReference type="SUPFAM" id="SSF50677">
    <property type="entry name" value="ValRS/IleRS/LeuRS editing domain"/>
    <property type="match status" value="1"/>
</dbReference>
<evidence type="ECO:0000259" key="13">
    <source>
        <dbReference type="Pfam" id="PF08264"/>
    </source>
</evidence>
<evidence type="ECO:0000256" key="7">
    <source>
        <dbReference type="ARBA" id="ARBA00023146"/>
    </source>
</evidence>
<dbReference type="Gene3D" id="1.10.730.20">
    <property type="match status" value="1"/>
</dbReference>
<dbReference type="InterPro" id="IPR002300">
    <property type="entry name" value="aa-tRNA-synth_Ia"/>
</dbReference>
<dbReference type="GO" id="GO:0005524">
    <property type="term" value="F:ATP binding"/>
    <property type="evidence" value="ECO:0007669"/>
    <property type="project" value="UniProtKB-UniRule"/>
</dbReference>
<comment type="function">
    <text evidence="8 10">Catalyzes the attachment of isoleucine to tRNA(Ile). As IleRS can inadvertently accommodate and process structurally similar amino acids such as valine, to avoid such errors it has two additional distinct tRNA(Ile)-dependent editing activities. One activity is designated as 'pretransfer' editing and involves the hydrolysis of activated Val-AMP. The other activity is designated 'posttransfer' editing and involves deacylation of mischarged Val-tRNA(Ile).</text>
</comment>
<dbReference type="PANTHER" id="PTHR42765">
    <property type="entry name" value="SOLEUCYL-TRNA SYNTHETASE"/>
    <property type="match status" value="1"/>
</dbReference>
<dbReference type="CDD" id="cd00818">
    <property type="entry name" value="IleRS_core"/>
    <property type="match status" value="1"/>
</dbReference>
<dbReference type="PANTHER" id="PTHR42765:SF1">
    <property type="entry name" value="ISOLEUCINE--TRNA LIGASE, MITOCHONDRIAL"/>
    <property type="match status" value="1"/>
</dbReference>
<keyword evidence="10" id="KW-0862">Zinc</keyword>
<evidence type="ECO:0000256" key="9">
    <source>
        <dbReference type="ARBA" id="ARBA00048359"/>
    </source>
</evidence>
<comment type="similarity">
    <text evidence="1 10">Belongs to the class-I aminoacyl-tRNA synthetase family. IleS type 1 subfamily.</text>
</comment>
<feature type="binding site" evidence="10">
    <location>
        <position position="925"/>
    </location>
    <ligand>
        <name>Zn(2+)</name>
        <dbReference type="ChEBI" id="CHEBI:29105"/>
    </ligand>
</feature>
<accession>D3PDI1</accession>
<evidence type="ECO:0000313" key="15">
    <source>
        <dbReference type="Proteomes" id="UP000001520"/>
    </source>
</evidence>
<sequence length="933" mass="108191">MDYKDTLNLPKTNFPMKANLTKNEPLRLKKWEDSKVYEKILSNRDDNKKYILHDGPPYANGHLHMGHALNKILKDFIIKTKSGFGFKTPYVPGWDCHGLPIEHQVDKELGKKKDSIPKHEKRKHCRAYAEKFINIQREEFKRLGVFGDWENPYITMDFAYEANTLKELYKFFNNGGAYKGLKPVYWCISCVTALAEAEVEYHDHTSPSIYVKFPLQDDAKKALGIETEKAFAVIWTTTPWTIPANLGIALNPEFEYALLKVKKSNNKNIDNDDILVLAKELVERLVEIFEIEEYDIIKTFNPEIIENKNAKHPFYDRNSLFVLGNHVTLEQGTGLVHTAPGHGQEDYEVGLKYGLEILNPVDDYGNFKKDTELFAGQNIFKANQDIINLMDENKTLIRQDKVEHSYPHCWRCKNPVVFRATPQWFISMEKNDLRKKALEEIDKNVTWIPKWGRNRIYSMIEHRPDWCISRQRSWGVPIAVFLCGECGEIILNEEIQEKVLSEFYKQGADIWFEKDVEYFIGDASCPKCGSKNIRKETDILDVWFDSGVSHAAVCEVRKELGWPADMYLEGSDQHRGWFHSSLLESVGTRGRAPYKEVLTHGFVVDGKGLKMSKSLGNVITPDEIIDKYGAEILRLWVAAEDYTEDVRISNDIIKRLVESYRKIRNTMRYLLGNLYDFNPDENSIPFEKLKELDKYILMRWQEVKKRIYKAYENYQFHIFYHTLINFCINDLSAFYLDIIKDRVYAYKNDSFERRSAQSTMFTLAKEMAIVMNPILSFTADEVWEFLPNFDGKQESVFIHTFPELLNIDDNSLIKKMEALTNLKAEINKACEIARRNKIIGHSLDAKVIVGIKNVDKDVLDVDEGIEKIFIVSEFVLEDFDKMSNCYTSEDGSIKVQVEASALPKCERCWTHAESVGKIDKHPTICERCANQLI</sequence>
<dbReference type="GO" id="GO:0004822">
    <property type="term" value="F:isoleucine-tRNA ligase activity"/>
    <property type="evidence" value="ECO:0007669"/>
    <property type="project" value="UniProtKB-UniRule"/>
</dbReference>
<dbReference type="CDD" id="cd07960">
    <property type="entry name" value="Anticodon_Ia_Ile_BEm"/>
    <property type="match status" value="1"/>
</dbReference>
<dbReference type="InterPro" id="IPR050081">
    <property type="entry name" value="Ile-tRNA_ligase"/>
</dbReference>
<dbReference type="InterPro" id="IPR013155">
    <property type="entry name" value="M/V/L/I-tRNA-synth_anticd-bd"/>
</dbReference>
<keyword evidence="2 10" id="KW-0963">Cytoplasm</keyword>
<reference evidence="14 15" key="1">
    <citation type="journal article" date="2010" name="DNA Res.">
        <title>Bacterial lifestyle in a deep-sea hydrothermal vent chimney revealed by the genome sequence of the thermophilic bacterium Deferribacter desulfuricans SSM1.</title>
        <authorList>
            <person name="Takaki Y."/>
            <person name="Shimamura S."/>
            <person name="Nakagawa S."/>
            <person name="Fukuhara Y."/>
            <person name="Horikawa H."/>
            <person name="Ankai A."/>
            <person name="Harada T."/>
            <person name="Hosoyama A."/>
            <person name="Oguchi A."/>
            <person name="Fukui S."/>
            <person name="Fujita N."/>
            <person name="Takami H."/>
            <person name="Takai K."/>
        </authorList>
    </citation>
    <scope>NUCLEOTIDE SEQUENCE [LARGE SCALE GENOMIC DNA]</scope>
    <source>
        <strain evidence="15">DSM 14783 / JCM 11476 / NBRC 101012 / SSM1</strain>
    </source>
</reference>
<dbReference type="HAMAP" id="MF_02002">
    <property type="entry name" value="Ile_tRNA_synth_type1"/>
    <property type="match status" value="1"/>
</dbReference>
<dbReference type="PRINTS" id="PR00984">
    <property type="entry name" value="TRNASYNTHILE"/>
</dbReference>
<feature type="binding site" evidence="10">
    <location>
        <position position="905"/>
    </location>
    <ligand>
        <name>Zn(2+)</name>
        <dbReference type="ChEBI" id="CHEBI:29105"/>
    </ligand>
</feature>
<dbReference type="eggNOG" id="COG0060">
    <property type="taxonomic scope" value="Bacteria"/>
</dbReference>
<dbReference type="Pfam" id="PF08264">
    <property type="entry name" value="Anticodon_1"/>
    <property type="match status" value="1"/>
</dbReference>
<dbReference type="InterPro" id="IPR009008">
    <property type="entry name" value="Val/Leu/Ile-tRNA-synth_edit"/>
</dbReference>
<dbReference type="InterPro" id="IPR014729">
    <property type="entry name" value="Rossmann-like_a/b/a_fold"/>
</dbReference>
<dbReference type="HOGENOM" id="CLU_001493_7_0_0"/>
<dbReference type="STRING" id="639282.DEFDS_1185"/>
<evidence type="ECO:0000259" key="12">
    <source>
        <dbReference type="Pfam" id="PF06827"/>
    </source>
</evidence>
<dbReference type="Gene3D" id="3.40.50.620">
    <property type="entry name" value="HUPs"/>
    <property type="match status" value="2"/>
</dbReference>
<keyword evidence="15" id="KW-1185">Reference proteome</keyword>
<dbReference type="GO" id="GO:0008270">
    <property type="term" value="F:zinc ion binding"/>
    <property type="evidence" value="ECO:0007669"/>
    <property type="project" value="UniProtKB-UniRule"/>
</dbReference>
<dbReference type="InterPro" id="IPR009080">
    <property type="entry name" value="tRNAsynth_Ia_anticodon-bd"/>
</dbReference>
<dbReference type="AlphaFoldDB" id="D3PDI1"/>
<gene>
    <name evidence="10 14" type="primary">ileS</name>
    <name evidence="14" type="ordered locus">DEFDS_1185</name>
</gene>
<dbReference type="PROSITE" id="PS00178">
    <property type="entry name" value="AA_TRNA_LIGASE_I"/>
    <property type="match status" value="1"/>
</dbReference>
<evidence type="ECO:0000259" key="11">
    <source>
        <dbReference type="Pfam" id="PF00133"/>
    </source>
</evidence>
<name>D3PDI1_DEFDS</name>
<dbReference type="Proteomes" id="UP000001520">
    <property type="component" value="Chromosome"/>
</dbReference>
<feature type="binding site" evidence="10">
    <location>
        <position position="908"/>
    </location>
    <ligand>
        <name>Zn(2+)</name>
        <dbReference type="ChEBI" id="CHEBI:29105"/>
    </ligand>
</feature>
<dbReference type="KEGG" id="ddf:DEFDS_1185"/>
<feature type="short sequence motif" description="'HIGH' region" evidence="10">
    <location>
        <begin position="57"/>
        <end position="67"/>
    </location>
</feature>
<evidence type="ECO:0000256" key="1">
    <source>
        <dbReference type="ARBA" id="ARBA00006887"/>
    </source>
</evidence>
<feature type="binding site" evidence="10">
    <location>
        <position position="569"/>
    </location>
    <ligand>
        <name>L-isoleucyl-5'-AMP</name>
        <dbReference type="ChEBI" id="CHEBI:178002"/>
    </ligand>
</feature>
<dbReference type="Pfam" id="PF06827">
    <property type="entry name" value="zf-FPG_IleRS"/>
    <property type="match status" value="1"/>
</dbReference>
<feature type="binding site" evidence="10">
    <location>
        <position position="928"/>
    </location>
    <ligand>
        <name>Zn(2+)</name>
        <dbReference type="ChEBI" id="CHEBI:29105"/>
    </ligand>
</feature>
<comment type="domain">
    <text evidence="10">IleRS has two distinct active sites: one for aminoacylation and one for editing. The misactivated valine is translocated from the active site to the editing site, which sterically excludes the correctly activated isoleucine. The single editing site contains two valyl binding pockets, one specific for each substrate (Val-AMP or Val-tRNA(Ile)).</text>
</comment>
<comment type="cofactor">
    <cofactor evidence="10">
        <name>Zn(2+)</name>
        <dbReference type="ChEBI" id="CHEBI:29105"/>
    </cofactor>
    <text evidence="10">Binds 1 zinc ion per subunit.</text>
</comment>
<dbReference type="OrthoDB" id="9810365at2"/>
<evidence type="ECO:0000256" key="2">
    <source>
        <dbReference type="ARBA" id="ARBA00022490"/>
    </source>
</evidence>
<dbReference type="EC" id="6.1.1.5" evidence="10"/>
<dbReference type="NCBIfam" id="TIGR00392">
    <property type="entry name" value="ileS"/>
    <property type="match status" value="1"/>
</dbReference>
<organism evidence="14 15">
    <name type="scientific">Deferribacter desulfuricans (strain DSM 14783 / JCM 11476 / NBRC 101012 / SSM1)</name>
    <dbReference type="NCBI Taxonomy" id="639282"/>
    <lineage>
        <taxon>Bacteria</taxon>
        <taxon>Pseudomonadati</taxon>
        <taxon>Deferribacterota</taxon>
        <taxon>Deferribacteres</taxon>
        <taxon>Deferribacterales</taxon>
        <taxon>Deferribacteraceae</taxon>
        <taxon>Deferribacter</taxon>
    </lineage>
</organism>
<dbReference type="GO" id="GO:0000049">
    <property type="term" value="F:tRNA binding"/>
    <property type="evidence" value="ECO:0007669"/>
    <property type="project" value="InterPro"/>
</dbReference>
<evidence type="ECO:0000256" key="3">
    <source>
        <dbReference type="ARBA" id="ARBA00022598"/>
    </source>
</evidence>
<dbReference type="InterPro" id="IPR010663">
    <property type="entry name" value="Znf_FPG/IleRS"/>
</dbReference>
<keyword evidence="3 10" id="KW-0436">Ligase</keyword>
<keyword evidence="6 10" id="KW-0648">Protein biosynthesis</keyword>
<proteinExistence type="inferred from homology"/>
<comment type="subunit">
    <text evidence="10">Monomer.</text>
</comment>
<evidence type="ECO:0000256" key="4">
    <source>
        <dbReference type="ARBA" id="ARBA00022741"/>
    </source>
</evidence>
<keyword evidence="10" id="KW-0479">Metal-binding</keyword>
<dbReference type="Gene3D" id="1.10.10.830">
    <property type="entry name" value="Ile-tRNA synthetase CP2 domain-like"/>
    <property type="match status" value="1"/>
</dbReference>
<comment type="catalytic activity">
    <reaction evidence="9 10">
        <text>tRNA(Ile) + L-isoleucine + ATP = L-isoleucyl-tRNA(Ile) + AMP + diphosphate</text>
        <dbReference type="Rhea" id="RHEA:11060"/>
        <dbReference type="Rhea" id="RHEA-COMP:9666"/>
        <dbReference type="Rhea" id="RHEA-COMP:9695"/>
        <dbReference type="ChEBI" id="CHEBI:30616"/>
        <dbReference type="ChEBI" id="CHEBI:33019"/>
        <dbReference type="ChEBI" id="CHEBI:58045"/>
        <dbReference type="ChEBI" id="CHEBI:78442"/>
        <dbReference type="ChEBI" id="CHEBI:78528"/>
        <dbReference type="ChEBI" id="CHEBI:456215"/>
        <dbReference type="EC" id="6.1.1.5"/>
    </reaction>
</comment>
<keyword evidence="5 10" id="KW-0067">ATP-binding</keyword>
<dbReference type="FunFam" id="3.40.50.620:FF:000152">
    <property type="entry name" value="Isoleucine--tRNA ligase"/>
    <property type="match status" value="1"/>
</dbReference>
<dbReference type="InterPro" id="IPR033708">
    <property type="entry name" value="Anticodon_Ile_BEm"/>
</dbReference>
<evidence type="ECO:0000256" key="10">
    <source>
        <dbReference type="HAMAP-Rule" id="MF_02002"/>
    </source>
</evidence>
<dbReference type="Pfam" id="PF00133">
    <property type="entry name" value="tRNA-synt_1"/>
    <property type="match status" value="1"/>
</dbReference>
<feature type="domain" description="Methionyl/Valyl/Leucyl/Isoleucyl-tRNA synthetase anticodon-binding" evidence="13">
    <location>
        <begin position="693"/>
        <end position="848"/>
    </location>
</feature>
<evidence type="ECO:0000313" key="14">
    <source>
        <dbReference type="EMBL" id="BAI80654.1"/>
    </source>
</evidence>
<protein>
    <recommendedName>
        <fullName evidence="10">Isoleucine--tRNA ligase</fullName>
        <ecNumber evidence="10">6.1.1.5</ecNumber>
    </recommendedName>
    <alternativeName>
        <fullName evidence="10">Isoleucyl-tRNA synthetase</fullName>
        <shortName evidence="10">IleRS</shortName>
    </alternativeName>
</protein>
<feature type="short sequence motif" description="'KMSKS' region" evidence="10">
    <location>
        <begin position="610"/>
        <end position="614"/>
    </location>
</feature>
<keyword evidence="7 10" id="KW-0030">Aminoacyl-tRNA synthetase</keyword>
<dbReference type="RefSeq" id="WP_013007901.1">
    <property type="nucleotide sequence ID" value="NC_013939.1"/>
</dbReference>
<dbReference type="InterPro" id="IPR002301">
    <property type="entry name" value="Ile-tRNA-ligase"/>
</dbReference>
<dbReference type="EMBL" id="AP011529">
    <property type="protein sequence ID" value="BAI80654.1"/>
    <property type="molecule type" value="Genomic_DNA"/>
</dbReference>
<evidence type="ECO:0000256" key="8">
    <source>
        <dbReference type="ARBA" id="ARBA00025217"/>
    </source>
</evidence>
<feature type="domain" description="Aminoacyl-tRNA synthetase class Ia" evidence="11">
    <location>
        <begin position="28"/>
        <end position="649"/>
    </location>
</feature>
<dbReference type="InterPro" id="IPR001412">
    <property type="entry name" value="aa-tRNA-synth_I_CS"/>
</dbReference>
<dbReference type="InterPro" id="IPR023585">
    <property type="entry name" value="Ile-tRNA-ligase_type1"/>
</dbReference>
<dbReference type="GO" id="GO:0002161">
    <property type="term" value="F:aminoacyl-tRNA deacylase activity"/>
    <property type="evidence" value="ECO:0007669"/>
    <property type="project" value="InterPro"/>
</dbReference>
<keyword evidence="4 10" id="KW-0547">Nucleotide-binding</keyword>
<dbReference type="SUPFAM" id="SSF47323">
    <property type="entry name" value="Anticodon-binding domain of a subclass of class I aminoacyl-tRNA synthetases"/>
    <property type="match status" value="1"/>
</dbReference>
<feature type="domain" description="Zinc finger FPG/IleRS-type" evidence="12">
    <location>
        <begin position="904"/>
        <end position="929"/>
    </location>
</feature>
<dbReference type="GO" id="GO:0005829">
    <property type="term" value="C:cytosol"/>
    <property type="evidence" value="ECO:0007669"/>
    <property type="project" value="TreeGrafter"/>
</dbReference>
<comment type="subcellular location">
    <subcellularLocation>
        <location evidence="10">Cytoplasm</location>
    </subcellularLocation>
</comment>
<feature type="binding site" evidence="10">
    <location>
        <position position="613"/>
    </location>
    <ligand>
        <name>ATP</name>
        <dbReference type="ChEBI" id="CHEBI:30616"/>
    </ligand>
</feature>
<dbReference type="GO" id="GO:0006428">
    <property type="term" value="P:isoleucyl-tRNA aminoacylation"/>
    <property type="evidence" value="ECO:0007669"/>
    <property type="project" value="UniProtKB-UniRule"/>
</dbReference>
<dbReference type="SUPFAM" id="SSF52374">
    <property type="entry name" value="Nucleotidylyl transferase"/>
    <property type="match status" value="1"/>
</dbReference>
<evidence type="ECO:0000256" key="6">
    <source>
        <dbReference type="ARBA" id="ARBA00022917"/>
    </source>
</evidence>
<evidence type="ECO:0000256" key="5">
    <source>
        <dbReference type="ARBA" id="ARBA00022840"/>
    </source>
</evidence>